<evidence type="ECO:0000256" key="5">
    <source>
        <dbReference type="RuleBase" id="RU367021"/>
    </source>
</evidence>
<accession>A0ABY5P5P0</accession>
<name>A0ABY5P5P0_9LACT</name>
<dbReference type="EC" id="2.3.1.-" evidence="5"/>
<keyword evidence="8" id="KW-1185">Reference proteome</keyword>
<protein>
    <recommendedName>
        <fullName evidence="5">Acetyltransferase</fullName>
        <ecNumber evidence="5">2.3.1.-</ecNumber>
    </recommendedName>
</protein>
<dbReference type="EMBL" id="CP102453">
    <property type="protein sequence ID" value="UUX33690.1"/>
    <property type="molecule type" value="Genomic_DNA"/>
</dbReference>
<dbReference type="SUPFAM" id="SSF51161">
    <property type="entry name" value="Trimeric LpxA-like enzymes"/>
    <property type="match status" value="1"/>
</dbReference>
<dbReference type="PROSITE" id="PS00101">
    <property type="entry name" value="HEXAPEP_TRANSFERASES"/>
    <property type="match status" value="1"/>
</dbReference>
<reference evidence="7 8" key="1">
    <citation type="submission" date="2022-08" db="EMBL/GenBank/DDBJ databases">
        <title>Aerococcaceae sp. nov isolated from spoiled eye mask.</title>
        <authorList>
            <person name="Zhou G."/>
            <person name="Xie X.-B."/>
            <person name="Shi Q.-S."/>
            <person name="Wang Y.-S."/>
            <person name="Wen X."/>
            <person name="Peng H."/>
            <person name="Yang X.-J."/>
            <person name="Tao H.-B."/>
            <person name="Huang X.-M."/>
        </authorList>
    </citation>
    <scope>NUCLEOTIDE SEQUENCE [LARGE SCALE GENOMIC DNA]</scope>
    <source>
        <strain evidence="8">DM20194951</strain>
    </source>
</reference>
<dbReference type="Proteomes" id="UP001315967">
    <property type="component" value="Chromosome"/>
</dbReference>
<evidence type="ECO:0000313" key="8">
    <source>
        <dbReference type="Proteomes" id="UP001315967"/>
    </source>
</evidence>
<comment type="similarity">
    <text evidence="1 5">Belongs to the transferase hexapeptide repeat family.</text>
</comment>
<evidence type="ECO:0000256" key="2">
    <source>
        <dbReference type="ARBA" id="ARBA00022679"/>
    </source>
</evidence>
<dbReference type="InterPro" id="IPR011004">
    <property type="entry name" value="Trimer_LpxA-like_sf"/>
</dbReference>
<organism evidence="7 8">
    <name type="scientific">Fundicoccus culcitae</name>
    <dbReference type="NCBI Taxonomy" id="2969821"/>
    <lineage>
        <taxon>Bacteria</taxon>
        <taxon>Bacillati</taxon>
        <taxon>Bacillota</taxon>
        <taxon>Bacilli</taxon>
        <taxon>Lactobacillales</taxon>
        <taxon>Aerococcaceae</taxon>
        <taxon>Fundicoccus</taxon>
    </lineage>
</organism>
<dbReference type="InterPro" id="IPR001451">
    <property type="entry name" value="Hexapep"/>
</dbReference>
<evidence type="ECO:0000259" key="6">
    <source>
        <dbReference type="SMART" id="SM01266"/>
    </source>
</evidence>
<dbReference type="InterPro" id="IPR039369">
    <property type="entry name" value="LacA-like"/>
</dbReference>
<dbReference type="RefSeq" id="WP_313793195.1">
    <property type="nucleotide sequence ID" value="NZ_CP102453.1"/>
</dbReference>
<dbReference type="SMART" id="SM01266">
    <property type="entry name" value="Mac"/>
    <property type="match status" value="1"/>
</dbReference>
<dbReference type="Gene3D" id="2.160.10.10">
    <property type="entry name" value="Hexapeptide repeat proteins"/>
    <property type="match status" value="1"/>
</dbReference>
<dbReference type="Pfam" id="PF12464">
    <property type="entry name" value="Mac"/>
    <property type="match status" value="1"/>
</dbReference>
<sequence length="217" mass="23606">MTNHSNKEIRSELDRMLSGDLYHASDKELTARALKGRLLMEKYNQTSMVDREERAEILEEMLGSVGEGCWIETPIYFDYGSNTKIGKNFYANHGCTLLDVAPITIGDNVMFAPNVSLYTAGHPIDSAVRQSGLEFGKAITIGNGCWIGGGAIINPGITVGDNAIVASGAVVTKDVPENVIVAGNPARVLREINADDKAYWEALQAEYHASKELEQAE</sequence>
<keyword evidence="2 5" id="KW-0808">Transferase</keyword>
<gene>
    <name evidence="7" type="ORF">NRE15_12400</name>
</gene>
<dbReference type="Pfam" id="PF00132">
    <property type="entry name" value="Hexapep"/>
    <property type="match status" value="1"/>
</dbReference>
<evidence type="ECO:0000256" key="1">
    <source>
        <dbReference type="ARBA" id="ARBA00007274"/>
    </source>
</evidence>
<evidence type="ECO:0000313" key="7">
    <source>
        <dbReference type="EMBL" id="UUX33690.1"/>
    </source>
</evidence>
<evidence type="ECO:0000256" key="3">
    <source>
        <dbReference type="ARBA" id="ARBA00022737"/>
    </source>
</evidence>
<evidence type="ECO:0000256" key="4">
    <source>
        <dbReference type="ARBA" id="ARBA00023315"/>
    </source>
</evidence>
<dbReference type="CDD" id="cd03357">
    <property type="entry name" value="LbH_MAT_GAT"/>
    <property type="match status" value="1"/>
</dbReference>
<dbReference type="InterPro" id="IPR024688">
    <property type="entry name" value="Mac_dom"/>
</dbReference>
<keyword evidence="4 5" id="KW-0012">Acyltransferase</keyword>
<dbReference type="PANTHER" id="PTHR43017">
    <property type="entry name" value="GALACTOSIDE O-ACETYLTRANSFERASE"/>
    <property type="match status" value="1"/>
</dbReference>
<keyword evidence="3" id="KW-0677">Repeat</keyword>
<proteinExistence type="inferred from homology"/>
<dbReference type="InterPro" id="IPR018357">
    <property type="entry name" value="Hexapep_transf_CS"/>
</dbReference>
<dbReference type="PANTHER" id="PTHR43017:SF1">
    <property type="entry name" value="ACETYLTRANSFERASE YJL218W-RELATED"/>
    <property type="match status" value="1"/>
</dbReference>
<feature type="domain" description="Maltose/galactoside acetyltransferase" evidence="6">
    <location>
        <begin position="13"/>
        <end position="67"/>
    </location>
</feature>